<organism evidence="5 6">
    <name type="scientific">Paraburkholderia xenovorans (strain LB400)</name>
    <dbReference type="NCBI Taxonomy" id="266265"/>
    <lineage>
        <taxon>Bacteria</taxon>
        <taxon>Pseudomonadati</taxon>
        <taxon>Pseudomonadota</taxon>
        <taxon>Betaproteobacteria</taxon>
        <taxon>Burkholderiales</taxon>
        <taxon>Burkholderiaceae</taxon>
        <taxon>Paraburkholderia</taxon>
    </lineage>
</organism>
<evidence type="ECO:0000259" key="4">
    <source>
        <dbReference type="PROSITE" id="PS50111"/>
    </source>
</evidence>
<evidence type="ECO:0000313" key="5">
    <source>
        <dbReference type="EMBL" id="ABE35937.1"/>
    </source>
</evidence>
<dbReference type="SUPFAM" id="SSF58104">
    <property type="entry name" value="Methyl-accepting chemotaxis protein (MCP) signaling domain"/>
    <property type="match status" value="1"/>
</dbReference>
<protein>
    <submittedName>
        <fullName evidence="5">Methyl-accepting chemotaxis sensory transducer</fullName>
    </submittedName>
</protein>
<gene>
    <name evidence="5" type="ORF">Bxe_C0009</name>
</gene>
<comment type="similarity">
    <text evidence="2">Belongs to the methyl-accepting chemotaxis (MCP) protein family.</text>
</comment>
<keyword evidence="6" id="KW-1185">Reference proteome</keyword>
<dbReference type="Pfam" id="PF00015">
    <property type="entry name" value="MCPsignal"/>
    <property type="match status" value="1"/>
</dbReference>
<proteinExistence type="inferred from homology"/>
<dbReference type="GO" id="GO:0016020">
    <property type="term" value="C:membrane"/>
    <property type="evidence" value="ECO:0007669"/>
    <property type="project" value="InterPro"/>
</dbReference>
<sequence>MSQLPASLPDSISGLAPTVATAHAASARTLRTSNTARLWLAVRTALAPSTRMSGRRIRGLIEDLRMASTRIGVEAARLGQCIATTSGLVREQRELANAAETRSVTVAQAVAGARRHVDTVCHETANNLLVIQDVHRDLTGVSTLNHTTSERLGDVVQGIGTLQRRTTRIRDVVQLIEGVSAQTKLLAINASIEAARAGVAGRGFAVVAAEVKLLAQRVQDANRSISDIAKQTMTDIDVLRGQIEHVHTDSGNCTQVIERSVRHFVEVVKALESTDHNMALVGRAFEEIYHANIALSSQIRDINLRSAGVVDAMTTAQTSSGVLRDETENLHGIGSTLPVRGSAHDSLLADVEAFRDRVQRYLDDAARSGLDVFDQCYREVPGTSPQKYTTSYDEAVEAELQRLFDAMLEARPELIFAVAYDSNCYMAAHHRRFSAPLTGDPQTDLRASRHKRIFADDTGKRSATFRGHHLLQTYLRDTGEVACVFSMPITIGGRHWGCVRVAFEPQLLLDA</sequence>
<feature type="domain" description="Methyl-accepting transducer" evidence="4">
    <location>
        <begin position="74"/>
        <end position="303"/>
    </location>
</feature>
<dbReference type="GO" id="GO:0006935">
    <property type="term" value="P:chemotaxis"/>
    <property type="evidence" value="ECO:0007669"/>
    <property type="project" value="InterPro"/>
</dbReference>
<dbReference type="GO" id="GO:0007165">
    <property type="term" value="P:signal transduction"/>
    <property type="evidence" value="ECO:0007669"/>
    <property type="project" value="UniProtKB-KW"/>
</dbReference>
<dbReference type="EMBL" id="CP000272">
    <property type="protein sequence ID" value="ABE35937.1"/>
    <property type="molecule type" value="Genomic_DNA"/>
</dbReference>
<dbReference type="Proteomes" id="UP000001817">
    <property type="component" value="Chromosome 3"/>
</dbReference>
<dbReference type="Gene3D" id="1.10.287.950">
    <property type="entry name" value="Methyl-accepting chemotaxis protein"/>
    <property type="match status" value="1"/>
</dbReference>
<dbReference type="PRINTS" id="PR00260">
    <property type="entry name" value="CHEMTRNSDUCR"/>
</dbReference>
<dbReference type="InterPro" id="IPR004089">
    <property type="entry name" value="MCPsignal_dom"/>
</dbReference>
<dbReference type="InterPro" id="IPR004090">
    <property type="entry name" value="Chemotax_Me-accpt_rcpt"/>
</dbReference>
<dbReference type="KEGG" id="bxe:Bxe_C0009"/>
<dbReference type="PANTHER" id="PTHR32089">
    <property type="entry name" value="METHYL-ACCEPTING CHEMOTAXIS PROTEIN MCPB"/>
    <property type="match status" value="1"/>
</dbReference>
<reference evidence="5 6" key="1">
    <citation type="journal article" date="2006" name="Proc. Natl. Acad. Sci. U.S.A.">
        <title>Burkholderia xenovorans LB400 harbors a multi-replicon, 9.73-Mbp genome shaped for versatility.</title>
        <authorList>
            <person name="Chain P.S."/>
            <person name="Denef V.J."/>
            <person name="Konstantinidis K.T."/>
            <person name="Vergez L.M."/>
            <person name="Agullo L."/>
            <person name="Reyes V.L."/>
            <person name="Hauser L."/>
            <person name="Cordova M."/>
            <person name="Gomez L."/>
            <person name="Gonzalez M."/>
            <person name="Land M."/>
            <person name="Lao V."/>
            <person name="Larimer F."/>
            <person name="LiPuma J.J."/>
            <person name="Mahenthiralingam E."/>
            <person name="Malfatti S.A."/>
            <person name="Marx C.J."/>
            <person name="Parnell J.J."/>
            <person name="Ramette A."/>
            <person name="Richardson P."/>
            <person name="Seeger M."/>
            <person name="Smith D."/>
            <person name="Spilker T."/>
            <person name="Sul W.J."/>
            <person name="Tsoi T.V."/>
            <person name="Ulrich L.E."/>
            <person name="Zhulin I.B."/>
            <person name="Tiedje J.M."/>
        </authorList>
    </citation>
    <scope>NUCLEOTIDE SEQUENCE [LARGE SCALE GENOMIC DNA]</scope>
    <source>
        <strain evidence="5 6">LB400</strain>
    </source>
</reference>
<keyword evidence="1 3" id="KW-0807">Transducer</keyword>
<evidence type="ECO:0000256" key="3">
    <source>
        <dbReference type="PROSITE-ProRule" id="PRU00284"/>
    </source>
</evidence>
<dbReference type="KEGG" id="bxb:DR64_8415"/>
<dbReference type="PANTHER" id="PTHR32089:SF112">
    <property type="entry name" value="LYSOZYME-LIKE PROTEIN-RELATED"/>
    <property type="match status" value="1"/>
</dbReference>
<dbReference type="STRING" id="266265.Bxe_C0009"/>
<dbReference type="SMART" id="SM00283">
    <property type="entry name" value="MA"/>
    <property type="match status" value="1"/>
</dbReference>
<dbReference type="RefSeq" id="WP_011493197.1">
    <property type="nucleotide sequence ID" value="NC_007953.1"/>
</dbReference>
<evidence type="ECO:0000313" key="6">
    <source>
        <dbReference type="Proteomes" id="UP000001817"/>
    </source>
</evidence>
<evidence type="ECO:0000256" key="2">
    <source>
        <dbReference type="ARBA" id="ARBA00029447"/>
    </source>
</evidence>
<dbReference type="GO" id="GO:0004888">
    <property type="term" value="F:transmembrane signaling receptor activity"/>
    <property type="evidence" value="ECO:0007669"/>
    <property type="project" value="InterPro"/>
</dbReference>
<name>Q13J02_PARXL</name>
<dbReference type="AlphaFoldDB" id="Q13J02"/>
<evidence type="ECO:0000256" key="1">
    <source>
        <dbReference type="ARBA" id="ARBA00023224"/>
    </source>
</evidence>
<dbReference type="eggNOG" id="COG0840">
    <property type="taxonomic scope" value="Bacteria"/>
</dbReference>
<dbReference type="PATRIC" id="fig|266265.5.peg.7787"/>
<accession>Q13J02</accession>
<dbReference type="OrthoDB" id="2489132at2"/>
<dbReference type="PROSITE" id="PS50111">
    <property type="entry name" value="CHEMOTAXIS_TRANSDUC_2"/>
    <property type="match status" value="1"/>
</dbReference>